<dbReference type="OrthoDB" id="8117382at2"/>
<sequence length="69" mass="7822">MTQRTSTTAALMGRNPAFQRYLGADNEQAARDALCRRCEIESRRELDTDPRAAERFPALRQGFACETTK</sequence>
<dbReference type="EMBL" id="UWPJ01000023">
    <property type="protein sequence ID" value="VCU70847.1"/>
    <property type="molecule type" value="Genomic_DNA"/>
</dbReference>
<dbReference type="AlphaFoldDB" id="A0A3P4B3H2"/>
<accession>A0A3P4B3H2</accession>
<protein>
    <submittedName>
        <fullName evidence="1">Uncharacterized protein</fullName>
    </submittedName>
</protein>
<name>A0A3P4B3H2_9BURK</name>
<gene>
    <name evidence="1" type="ORF">PIGHUM_02926</name>
</gene>
<reference evidence="1 2" key="1">
    <citation type="submission" date="2018-10" db="EMBL/GenBank/DDBJ databases">
        <authorList>
            <person name="Criscuolo A."/>
        </authorList>
    </citation>
    <scope>NUCLEOTIDE SEQUENCE [LARGE SCALE GENOMIC DNA]</scope>
    <source>
        <strain evidence="1">DnA1</strain>
    </source>
</reference>
<dbReference type="RefSeq" id="WP_124080311.1">
    <property type="nucleotide sequence ID" value="NZ_UWPJ01000023.1"/>
</dbReference>
<proteinExistence type="predicted"/>
<evidence type="ECO:0000313" key="1">
    <source>
        <dbReference type="EMBL" id="VCU70847.1"/>
    </source>
</evidence>
<evidence type="ECO:0000313" key="2">
    <source>
        <dbReference type="Proteomes" id="UP000277294"/>
    </source>
</evidence>
<keyword evidence="2" id="KW-1185">Reference proteome</keyword>
<dbReference type="Proteomes" id="UP000277294">
    <property type="component" value="Unassembled WGS sequence"/>
</dbReference>
<organism evidence="1 2">
    <name type="scientific">Pigmentiphaga humi</name>
    <dbReference type="NCBI Taxonomy" id="2478468"/>
    <lineage>
        <taxon>Bacteria</taxon>
        <taxon>Pseudomonadati</taxon>
        <taxon>Pseudomonadota</taxon>
        <taxon>Betaproteobacteria</taxon>
        <taxon>Burkholderiales</taxon>
        <taxon>Alcaligenaceae</taxon>
        <taxon>Pigmentiphaga</taxon>
    </lineage>
</organism>